<dbReference type="SUPFAM" id="SSF56112">
    <property type="entry name" value="Protein kinase-like (PK-like)"/>
    <property type="match status" value="1"/>
</dbReference>
<dbReference type="InterPro" id="IPR052898">
    <property type="entry name" value="ACAD10-like"/>
</dbReference>
<dbReference type="CDD" id="cd05154">
    <property type="entry name" value="ACAD10_11_N-like"/>
    <property type="match status" value="1"/>
</dbReference>
<evidence type="ECO:0000313" key="2">
    <source>
        <dbReference type="EMBL" id="CAB4998281.1"/>
    </source>
</evidence>
<dbReference type="InterPro" id="IPR011009">
    <property type="entry name" value="Kinase-like_dom_sf"/>
</dbReference>
<feature type="domain" description="Aminoglycoside phosphotransferase" evidence="1">
    <location>
        <begin position="28"/>
        <end position="252"/>
    </location>
</feature>
<gene>
    <name evidence="2" type="ORF">UFOPK4057_00160</name>
</gene>
<protein>
    <submittedName>
        <fullName evidence="2">Unannotated protein</fullName>
    </submittedName>
</protein>
<dbReference type="EMBL" id="CAFBPC010000021">
    <property type="protein sequence ID" value="CAB4998281.1"/>
    <property type="molecule type" value="Genomic_DNA"/>
</dbReference>
<dbReference type="Gene3D" id="3.90.1200.10">
    <property type="match status" value="1"/>
</dbReference>
<dbReference type="InterPro" id="IPR002575">
    <property type="entry name" value="Aminoglycoside_PTrfase"/>
</dbReference>
<dbReference type="PANTHER" id="PTHR47829">
    <property type="entry name" value="HYDROLASE, PUTATIVE (AFU_ORTHOLOGUE AFUA_1G12880)-RELATED"/>
    <property type="match status" value="1"/>
</dbReference>
<evidence type="ECO:0000259" key="1">
    <source>
        <dbReference type="Pfam" id="PF01636"/>
    </source>
</evidence>
<dbReference type="Gene3D" id="3.30.200.20">
    <property type="entry name" value="Phosphorylase Kinase, domain 1"/>
    <property type="match status" value="1"/>
</dbReference>
<dbReference type="AlphaFoldDB" id="A0A6J7NZ29"/>
<reference evidence="2" key="1">
    <citation type="submission" date="2020-05" db="EMBL/GenBank/DDBJ databases">
        <authorList>
            <person name="Chiriac C."/>
            <person name="Salcher M."/>
            <person name="Ghai R."/>
            <person name="Kavagutti S V."/>
        </authorList>
    </citation>
    <scope>NUCLEOTIDE SEQUENCE</scope>
</reference>
<organism evidence="2">
    <name type="scientific">freshwater metagenome</name>
    <dbReference type="NCBI Taxonomy" id="449393"/>
    <lineage>
        <taxon>unclassified sequences</taxon>
        <taxon>metagenomes</taxon>
        <taxon>ecological metagenomes</taxon>
    </lineage>
</organism>
<dbReference type="InterPro" id="IPR041726">
    <property type="entry name" value="ACAD10_11_N"/>
</dbReference>
<sequence length="343" mass="37545">MSLPHGISPNVENWLVTNIPGATAPFSYTQIAGGHSNLTFKVDDAAGHSYVLRRPPLGHRLASAHDMSREHRIIAGLAKSNVPVAPALGLCTDEAVNDLPFYVMAFVDGHVIRDKATASSILQPQGCRRASESIVDTMAAIHAVDITSVGLQDLGRHDGYIARQLKRWHGNIVEQRTRELPLVDSVYEELMTRIPVQSAATIVHGDYRLDNCMVDEQGNVIAVLDWEICTLGDPMADLGLLMVYWTGPDDEASAWSNAVCTAEGFLNRADLAHRYGEVSGRDISQLDYYVAFAYWKLACIIEGVYARYLGGALGDRDPAELEPFKLQVDGAAQKAASMLEKLR</sequence>
<dbReference type="PANTHER" id="PTHR47829:SF1">
    <property type="entry name" value="HAD FAMILY PHOSPHATASE"/>
    <property type="match status" value="1"/>
</dbReference>
<accession>A0A6J7NZ29</accession>
<name>A0A6J7NZ29_9ZZZZ</name>
<dbReference type="Pfam" id="PF01636">
    <property type="entry name" value="APH"/>
    <property type="match status" value="1"/>
</dbReference>
<proteinExistence type="predicted"/>